<dbReference type="Gene3D" id="3.40.50.720">
    <property type="entry name" value="NAD(P)-binding Rossmann-like Domain"/>
    <property type="match status" value="2"/>
</dbReference>
<dbReference type="PANTHER" id="PTHR45458">
    <property type="entry name" value="SHORT-CHAIN DEHYDROGENASE/REDUCTASE SDR"/>
    <property type="match status" value="1"/>
</dbReference>
<feature type="compositionally biased region" description="Basic and acidic residues" evidence="1">
    <location>
        <begin position="384"/>
        <end position="393"/>
    </location>
</feature>
<protein>
    <submittedName>
        <fullName evidence="2">Proteophosphoglycan ppg4</fullName>
    </submittedName>
</protein>
<name>A0A2T0AAG9_RHOTO</name>
<dbReference type="SUPFAM" id="SSF51735">
    <property type="entry name" value="NAD(P)-binding Rossmann-fold domains"/>
    <property type="match status" value="2"/>
</dbReference>
<dbReference type="AlphaFoldDB" id="A0A2T0AAG9"/>
<dbReference type="CDD" id="cd05325">
    <property type="entry name" value="carb_red_sniffer_like_SDR_c"/>
    <property type="match status" value="1"/>
</dbReference>
<reference evidence="2 3" key="1">
    <citation type="journal article" date="2018" name="Elife">
        <title>Functional genomics of lipid metabolism in the oleaginous yeast Rhodosporidium toruloides.</title>
        <authorList>
            <person name="Coradetti S.T."/>
            <person name="Pinel D."/>
            <person name="Geiselman G."/>
            <person name="Ito M."/>
            <person name="Mondo S."/>
            <person name="Reilly M.C."/>
            <person name="Cheng Y.F."/>
            <person name="Bauer S."/>
            <person name="Grigoriev I."/>
            <person name="Gladden J.M."/>
            <person name="Simmons B.A."/>
            <person name="Brem R."/>
            <person name="Arkin A.P."/>
            <person name="Skerker J.M."/>
        </authorList>
    </citation>
    <scope>NUCLEOTIDE SEQUENCE [LARGE SCALE GENOMIC DNA]</scope>
    <source>
        <strain evidence="2 3">NBRC 0880</strain>
    </source>
</reference>
<dbReference type="GO" id="GO:0016616">
    <property type="term" value="F:oxidoreductase activity, acting on the CH-OH group of donors, NAD or NADP as acceptor"/>
    <property type="evidence" value="ECO:0007669"/>
    <property type="project" value="TreeGrafter"/>
</dbReference>
<dbReference type="InterPro" id="IPR052184">
    <property type="entry name" value="SDR_enzymes"/>
</dbReference>
<dbReference type="Proteomes" id="UP000239560">
    <property type="component" value="Unassembled WGS sequence"/>
</dbReference>
<dbReference type="Pfam" id="PF00106">
    <property type="entry name" value="adh_short"/>
    <property type="match status" value="2"/>
</dbReference>
<gene>
    <name evidence="2" type="ORF">AAT19DRAFT_13978</name>
</gene>
<accession>A0A2T0AAG9</accession>
<dbReference type="InterPro" id="IPR002347">
    <property type="entry name" value="SDR_fam"/>
</dbReference>
<evidence type="ECO:0000313" key="3">
    <source>
        <dbReference type="Proteomes" id="UP000239560"/>
    </source>
</evidence>
<comment type="caution">
    <text evidence="2">The sequence shown here is derived from an EMBL/GenBank/DDBJ whole genome shotgun (WGS) entry which is preliminary data.</text>
</comment>
<dbReference type="PANTHER" id="PTHR45458:SF1">
    <property type="entry name" value="SHORT CHAIN DEHYDROGENASE"/>
    <property type="match status" value="1"/>
</dbReference>
<feature type="compositionally biased region" description="Polar residues" evidence="1">
    <location>
        <begin position="394"/>
        <end position="404"/>
    </location>
</feature>
<evidence type="ECO:0000256" key="1">
    <source>
        <dbReference type="SAM" id="MobiDB-lite"/>
    </source>
</evidence>
<proteinExistence type="predicted"/>
<dbReference type="PRINTS" id="PR00081">
    <property type="entry name" value="GDHRDH"/>
</dbReference>
<feature type="region of interest" description="Disordered" evidence="1">
    <location>
        <begin position="384"/>
        <end position="410"/>
    </location>
</feature>
<dbReference type="OrthoDB" id="2522757at2759"/>
<evidence type="ECO:0000313" key="2">
    <source>
        <dbReference type="EMBL" id="PRQ74956.1"/>
    </source>
</evidence>
<dbReference type="InterPro" id="IPR036291">
    <property type="entry name" value="NAD(P)-bd_dom_sf"/>
</dbReference>
<organism evidence="2 3">
    <name type="scientific">Rhodotorula toruloides</name>
    <name type="common">Yeast</name>
    <name type="synonym">Rhodosporidium toruloides</name>
    <dbReference type="NCBI Taxonomy" id="5286"/>
    <lineage>
        <taxon>Eukaryota</taxon>
        <taxon>Fungi</taxon>
        <taxon>Dikarya</taxon>
        <taxon>Basidiomycota</taxon>
        <taxon>Pucciniomycotina</taxon>
        <taxon>Microbotryomycetes</taxon>
        <taxon>Sporidiobolales</taxon>
        <taxon>Sporidiobolaceae</taxon>
        <taxon>Rhodotorula</taxon>
    </lineage>
</organism>
<sequence>MWASTTLSGLRGHALSDESLNATACSLETGARHCVLSDMLLTKSASALPDRSTDALSSSFTTSRTFPYSMSSPAPTVYVISGASRGIGFAITSILAQHDNVLIFAGARDLKSAQLNELAQKSSGKVIPVKLESTSVEDAAALAKVVEEKAGKVDYVLAVAGISQSTDPIAQVSLDDVRRHFEVNTIGPLVLFQALLPLTTKSTAPHFIVVSTIAGSIASMPQVTFPVSAYAISKTAVNSAVGRIAIEHPDLDAFVCHPGFVSSDMVKQFAEKTGAPLSDFESFGMITPEESAASLVKLFDEAKKETHSGKFFNVDGTSVLQSSVNLMRRRHLRIAQPLLPQPAQDFRLLAATTLAATFASPSSLCFLILFSPLRASHIQSHVERVEHRSRSEPRSQTSSQSRSLPNGGPLLTDAACRRRAVSSSAQESRRGLSLRWFAMRGRRVWDDPQAGAVIRSDKSLRLAERHTLAQLSRWETADETRDASDMLLTKPPLSVVSLTDPYDAFLGDANEVPANPLAVPVQASLFLLHHSRLARTMSSSAPTVYVISGASRGIGFAITSLLAKRDNVLVFAGARDLKSAQLSEFAKKSNGKVIPVKLESTSVEDAAAVAKVIEEKAGKVDYVLAVAGISDTSDPIAKVPLDDVRRHFEVNAIGPLVLFQSLLPLLNKSTAPHFIVLSSVAGSITSMPQFLWPVSGYAISKTAVNALVGRIAVEHPELDAFVCHPGVVSSDMVKDLLKKTGGSVSDLDGVITPEESAAGLVKLFDEAKKETHSGKFFNVDGTFLPW</sequence>
<dbReference type="EMBL" id="LCTV02000005">
    <property type="protein sequence ID" value="PRQ74956.1"/>
    <property type="molecule type" value="Genomic_DNA"/>
</dbReference>